<proteinExistence type="predicted"/>
<dbReference type="EMBL" id="GGEC01053718">
    <property type="protein sequence ID" value="MBX34202.1"/>
    <property type="molecule type" value="Transcribed_RNA"/>
</dbReference>
<dbReference type="Pfam" id="PF13181">
    <property type="entry name" value="TPR_8"/>
    <property type="match status" value="1"/>
</dbReference>
<feature type="region of interest" description="Disordered" evidence="2">
    <location>
        <begin position="257"/>
        <end position="294"/>
    </location>
</feature>
<dbReference type="Gene3D" id="1.25.40.10">
    <property type="entry name" value="Tetratricopeptide repeat domain"/>
    <property type="match status" value="1"/>
</dbReference>
<feature type="repeat" description="TPR" evidence="1">
    <location>
        <begin position="181"/>
        <end position="214"/>
    </location>
</feature>
<dbReference type="InterPro" id="IPR011990">
    <property type="entry name" value="TPR-like_helical_dom_sf"/>
</dbReference>
<dbReference type="AlphaFoldDB" id="A0A2P2MVJ6"/>
<organism evidence="3">
    <name type="scientific">Rhizophora mucronata</name>
    <name type="common">Asiatic mangrove</name>
    <dbReference type="NCBI Taxonomy" id="61149"/>
    <lineage>
        <taxon>Eukaryota</taxon>
        <taxon>Viridiplantae</taxon>
        <taxon>Streptophyta</taxon>
        <taxon>Embryophyta</taxon>
        <taxon>Tracheophyta</taxon>
        <taxon>Spermatophyta</taxon>
        <taxon>Magnoliopsida</taxon>
        <taxon>eudicotyledons</taxon>
        <taxon>Gunneridae</taxon>
        <taxon>Pentapetalae</taxon>
        <taxon>rosids</taxon>
        <taxon>fabids</taxon>
        <taxon>Malpighiales</taxon>
        <taxon>Rhizophoraceae</taxon>
        <taxon>Rhizophora</taxon>
    </lineage>
</organism>
<dbReference type="PANTHER" id="PTHR48433:SF1">
    <property type="entry name" value="OUTER ENVELOPE PROTEIN 61-LIKE"/>
    <property type="match status" value="1"/>
</dbReference>
<dbReference type="PANTHER" id="PTHR48433">
    <property type="entry name" value="OUTER ENVELOPE PROTEIN 61-LIKE"/>
    <property type="match status" value="1"/>
</dbReference>
<protein>
    <submittedName>
        <fullName evidence="3">Fk506 binding protein</fullName>
    </submittedName>
</protein>
<sequence>MFNGMTMDPELMRLAQEQMSRMSSADFAKIKQQVMANPDLMRMASEGMKNMRPEELRQAAEQLKHTSPEEMTKIGEKMAKASPEEITAMRAHVDAQVTYKINAAQMLKKQGNELHSQGKFNEASKKYLLAKENLKGLPTSQGSSILLACSLNLMSCYLKMKQYDECIIEGSEVLENDAKNVKALYRRGQAYKELGRLEDAVSDLMQAHEVSSDDETIADVLRDARERLAREGVHHMPNGLVIEEITEEVGTSSLANAKDSSAENSVAQSQENTDSSNGQSGPGSWGSATNSESVQALKDDPDTIRLSAVVLNICHCFLLVCLL</sequence>
<evidence type="ECO:0000256" key="1">
    <source>
        <dbReference type="PROSITE-ProRule" id="PRU00339"/>
    </source>
</evidence>
<dbReference type="PROSITE" id="PS50005">
    <property type="entry name" value="TPR"/>
    <property type="match status" value="1"/>
</dbReference>
<accession>A0A2P2MVJ6</accession>
<keyword evidence="1" id="KW-0802">TPR repeat</keyword>
<dbReference type="InterPro" id="IPR019734">
    <property type="entry name" value="TPR_rpt"/>
</dbReference>
<reference evidence="3" key="1">
    <citation type="submission" date="2018-02" db="EMBL/GenBank/DDBJ databases">
        <title>Rhizophora mucronata_Transcriptome.</title>
        <authorList>
            <person name="Meera S.P."/>
            <person name="Sreeshan A."/>
            <person name="Augustine A."/>
        </authorList>
    </citation>
    <scope>NUCLEOTIDE SEQUENCE</scope>
    <source>
        <tissue evidence="3">Leaf</tissue>
    </source>
</reference>
<name>A0A2P2MVJ6_RHIMU</name>
<evidence type="ECO:0000313" key="3">
    <source>
        <dbReference type="EMBL" id="MBX34202.1"/>
    </source>
</evidence>
<evidence type="ECO:0000256" key="2">
    <source>
        <dbReference type="SAM" id="MobiDB-lite"/>
    </source>
</evidence>
<dbReference type="SUPFAM" id="SSF48452">
    <property type="entry name" value="TPR-like"/>
    <property type="match status" value="1"/>
</dbReference>
<dbReference type="InterPro" id="IPR053319">
    <property type="entry name" value="OEP61"/>
</dbReference>
<dbReference type="SMART" id="SM00028">
    <property type="entry name" value="TPR"/>
    <property type="match status" value="3"/>
</dbReference>
<feature type="compositionally biased region" description="Polar residues" evidence="2">
    <location>
        <begin position="257"/>
        <end position="279"/>
    </location>
</feature>